<feature type="non-terminal residue" evidence="1">
    <location>
        <position position="40"/>
    </location>
</feature>
<proteinExistence type="predicted"/>
<dbReference type="AlphaFoldDB" id="F3CH67"/>
<reference evidence="1 2" key="1">
    <citation type="journal article" date="2011" name="PLoS Pathog.">
        <title>Dynamic evolution of pathogenicity revealed by sequencing and comparative genomics of 19 Pseudomonas syringae isolates.</title>
        <authorList>
            <person name="Baltrus D.A."/>
            <person name="Nishimura M.T."/>
            <person name="Romanchuk A."/>
            <person name="Chang J.H."/>
            <person name="Mukhtar M.S."/>
            <person name="Cherkis K."/>
            <person name="Roach J."/>
            <person name="Grant S.R."/>
            <person name="Jones C.D."/>
            <person name="Dangl J.L."/>
        </authorList>
    </citation>
    <scope>NUCLEOTIDE SEQUENCE [LARGE SCALE GENOMIC DNA]</scope>
    <source>
        <strain evidence="2">race 4</strain>
    </source>
</reference>
<dbReference type="GO" id="GO:0016301">
    <property type="term" value="F:kinase activity"/>
    <property type="evidence" value="ECO:0007669"/>
    <property type="project" value="UniProtKB-KW"/>
</dbReference>
<comment type="caution">
    <text evidence="1">The sequence shown here is derived from an EMBL/GenBank/DDBJ whole genome shotgun (WGS) entry which is preliminary data.</text>
</comment>
<sequence length="40" mass="4386">MIETVQSIQTLTDNVQATSTLVQNLANQSQDIGKVLDVIR</sequence>
<name>F3CH67_PSESG</name>
<organism evidence="1 2">
    <name type="scientific">Pseudomonas savastanoi pv. glycinea str. race 4</name>
    <dbReference type="NCBI Taxonomy" id="875330"/>
    <lineage>
        <taxon>Bacteria</taxon>
        <taxon>Pseudomonadati</taxon>
        <taxon>Pseudomonadota</taxon>
        <taxon>Gammaproteobacteria</taxon>
        <taxon>Pseudomonadales</taxon>
        <taxon>Pseudomonadaceae</taxon>
        <taxon>Pseudomonas</taxon>
    </lineage>
</organism>
<dbReference type="SUPFAM" id="SSF58104">
    <property type="entry name" value="Methyl-accepting chemotaxis protein (MCP) signaling domain"/>
    <property type="match status" value="1"/>
</dbReference>
<keyword evidence="1" id="KW-0808">Transferase</keyword>
<evidence type="ECO:0000313" key="1">
    <source>
        <dbReference type="EMBL" id="EGH18609.1"/>
    </source>
</evidence>
<dbReference type="HOGENOM" id="CLU_3301523_0_0_6"/>
<protein>
    <submittedName>
        <fullName evidence="1">Histidine kinase, HAMP region: chemotaxis sensory transducer</fullName>
    </submittedName>
</protein>
<evidence type="ECO:0000313" key="2">
    <source>
        <dbReference type="Proteomes" id="UP000005466"/>
    </source>
</evidence>
<dbReference type="Proteomes" id="UP000005466">
    <property type="component" value="Unassembled WGS sequence"/>
</dbReference>
<keyword evidence="1" id="KW-0418">Kinase</keyword>
<dbReference type="EMBL" id="ADWY01002937">
    <property type="protein sequence ID" value="EGH18609.1"/>
    <property type="molecule type" value="Genomic_DNA"/>
</dbReference>
<accession>F3CH67</accession>
<gene>
    <name evidence="1" type="ORF">Pgy4_37201</name>
</gene>